<keyword evidence="2" id="KW-0012">Acyltransferase</keyword>
<gene>
    <name evidence="5" type="ORF">FB566_0089</name>
</gene>
<dbReference type="SUPFAM" id="SSF55729">
    <property type="entry name" value="Acyl-CoA N-acyltransferases (Nat)"/>
    <property type="match status" value="1"/>
</dbReference>
<feature type="domain" description="N-acetyltransferase" evidence="4">
    <location>
        <begin position="20"/>
        <end position="160"/>
    </location>
</feature>
<dbReference type="GO" id="GO:0008999">
    <property type="term" value="F:protein-N-terminal-alanine acetyltransferase activity"/>
    <property type="evidence" value="ECO:0007669"/>
    <property type="project" value="TreeGrafter"/>
</dbReference>
<evidence type="ECO:0000256" key="1">
    <source>
        <dbReference type="ARBA" id="ARBA00022679"/>
    </source>
</evidence>
<dbReference type="InterPro" id="IPR016181">
    <property type="entry name" value="Acyl_CoA_acyltransferase"/>
</dbReference>
<dbReference type="InParanoid" id="A0A543APU8"/>
<dbReference type="Pfam" id="PF13302">
    <property type="entry name" value="Acetyltransf_3"/>
    <property type="match status" value="1"/>
</dbReference>
<organism evidence="5 6">
    <name type="scientific">Stackebrandtia endophytica</name>
    <dbReference type="NCBI Taxonomy" id="1496996"/>
    <lineage>
        <taxon>Bacteria</taxon>
        <taxon>Bacillati</taxon>
        <taxon>Actinomycetota</taxon>
        <taxon>Actinomycetes</taxon>
        <taxon>Glycomycetales</taxon>
        <taxon>Glycomycetaceae</taxon>
        <taxon>Stackebrandtia</taxon>
    </lineage>
</organism>
<dbReference type="PANTHER" id="PTHR43792">
    <property type="entry name" value="GNAT FAMILY, PUTATIVE (AFU_ORTHOLOGUE AFUA_3G00765)-RELATED-RELATED"/>
    <property type="match status" value="1"/>
</dbReference>
<dbReference type="PANTHER" id="PTHR43792:SF8">
    <property type="entry name" value="[RIBOSOMAL PROTEIN US5]-ALANINE N-ACETYLTRANSFERASE"/>
    <property type="match status" value="1"/>
</dbReference>
<dbReference type="RefSeq" id="WP_142033835.1">
    <property type="nucleotide sequence ID" value="NZ_JBHTGS010000002.1"/>
</dbReference>
<keyword evidence="6" id="KW-1185">Reference proteome</keyword>
<evidence type="ECO:0000256" key="2">
    <source>
        <dbReference type="ARBA" id="ARBA00023315"/>
    </source>
</evidence>
<keyword evidence="1 5" id="KW-0808">Transferase</keyword>
<dbReference type="InterPro" id="IPR051531">
    <property type="entry name" value="N-acetyltransferase"/>
</dbReference>
<comment type="similarity">
    <text evidence="3">Belongs to the acetyltransferase family. RimJ subfamily.</text>
</comment>
<evidence type="ECO:0000256" key="3">
    <source>
        <dbReference type="ARBA" id="ARBA00038502"/>
    </source>
</evidence>
<dbReference type="InterPro" id="IPR000182">
    <property type="entry name" value="GNAT_dom"/>
</dbReference>
<proteinExistence type="inferred from homology"/>
<comment type="caution">
    <text evidence="5">The sequence shown here is derived from an EMBL/GenBank/DDBJ whole genome shotgun (WGS) entry which is preliminary data.</text>
</comment>
<dbReference type="AlphaFoldDB" id="A0A543APU8"/>
<evidence type="ECO:0000313" key="6">
    <source>
        <dbReference type="Proteomes" id="UP000317043"/>
    </source>
</evidence>
<name>A0A543APU8_9ACTN</name>
<dbReference type="EMBL" id="VFOW01000001">
    <property type="protein sequence ID" value="TQL74603.1"/>
    <property type="molecule type" value="Genomic_DNA"/>
</dbReference>
<evidence type="ECO:0000259" key="4">
    <source>
        <dbReference type="PROSITE" id="PS51186"/>
    </source>
</evidence>
<evidence type="ECO:0000313" key="5">
    <source>
        <dbReference type="EMBL" id="TQL74603.1"/>
    </source>
</evidence>
<dbReference type="OrthoDB" id="5125488at2"/>
<reference evidence="5 6" key="1">
    <citation type="submission" date="2019-06" db="EMBL/GenBank/DDBJ databases">
        <title>Sequencing the genomes of 1000 actinobacteria strains.</title>
        <authorList>
            <person name="Klenk H.-P."/>
        </authorList>
    </citation>
    <scope>NUCLEOTIDE SEQUENCE [LARGE SCALE GENOMIC DNA]</scope>
    <source>
        <strain evidence="5 6">DSM 45928</strain>
    </source>
</reference>
<dbReference type="PROSITE" id="PS51186">
    <property type="entry name" value="GNAT"/>
    <property type="match status" value="1"/>
</dbReference>
<dbReference type="GO" id="GO:0005737">
    <property type="term" value="C:cytoplasm"/>
    <property type="evidence" value="ECO:0007669"/>
    <property type="project" value="TreeGrafter"/>
</dbReference>
<accession>A0A543APU8</accession>
<dbReference type="Proteomes" id="UP000317043">
    <property type="component" value="Unassembled WGS sequence"/>
</dbReference>
<dbReference type="Gene3D" id="3.40.630.30">
    <property type="match status" value="1"/>
</dbReference>
<sequence length="161" mass="17485">MPQLLRLHADHAAALFDFELSNRAFFAASIPDRGDDYFTDFDQRHRETLEWQAAGECHFHVLVTGEGRIVGRVNLVDVADGGAELGYRIGEAASGQGLATSAVAEVCELAVSEYGLSRLTAATTIDNGGSRVVLERNGFQVVGEADFDGRPGVEFEKRLTR</sequence>
<protein>
    <submittedName>
        <fullName evidence="5">Ribosomal-protein-alanine N-acetyltransferase</fullName>
    </submittedName>
</protein>